<accession>A0A1M6SPQ9</accession>
<dbReference type="OrthoDB" id="9805434at2"/>
<reference evidence="15" key="3">
    <citation type="submission" date="2016-11" db="EMBL/GenBank/DDBJ databases">
        <authorList>
            <person name="Varghese N."/>
            <person name="Submissions S."/>
        </authorList>
    </citation>
    <scope>NUCLEOTIDE SEQUENCE [LARGE SCALE GENOMIC DNA]</scope>
    <source>
        <strain evidence="15">DSM 27989</strain>
    </source>
</reference>
<dbReference type="EMBL" id="BMFL01000019">
    <property type="protein sequence ID" value="GGF07647.1"/>
    <property type="molecule type" value="Genomic_DNA"/>
</dbReference>
<keyword evidence="7 8" id="KW-0998">Cell outer membrane</keyword>
<reference evidence="13" key="5">
    <citation type="submission" date="2024-05" db="EMBL/GenBank/DDBJ databases">
        <authorList>
            <person name="Sun Q."/>
            <person name="Zhou Y."/>
        </authorList>
    </citation>
    <scope>NUCLEOTIDE SEQUENCE</scope>
    <source>
        <strain evidence="13">CGMCC 1.12707</strain>
    </source>
</reference>
<evidence type="ECO:0000259" key="12">
    <source>
        <dbReference type="Pfam" id="PF07715"/>
    </source>
</evidence>
<dbReference type="Gene3D" id="2.60.40.1120">
    <property type="entry name" value="Carboxypeptidase-like, regulatory domain"/>
    <property type="match status" value="1"/>
</dbReference>
<dbReference type="Pfam" id="PF13715">
    <property type="entry name" value="CarbopepD_reg_2"/>
    <property type="match status" value="1"/>
</dbReference>
<evidence type="ECO:0000256" key="7">
    <source>
        <dbReference type="ARBA" id="ARBA00023237"/>
    </source>
</evidence>
<gene>
    <name evidence="13" type="ORF">GCM10010984_26060</name>
    <name evidence="14" type="ORF">SAMN05443634_10174</name>
</gene>
<evidence type="ECO:0000259" key="11">
    <source>
        <dbReference type="Pfam" id="PF00593"/>
    </source>
</evidence>
<reference evidence="13" key="1">
    <citation type="journal article" date="2014" name="Int. J. Syst. Evol. Microbiol.">
        <title>Complete genome of a new Firmicutes species belonging to the dominant human colonic microbiota ('Ruminococcus bicirculans') reveals two chromosomes and a selective capacity to utilize plant glucans.</title>
        <authorList>
            <consortium name="NISC Comparative Sequencing Program"/>
            <person name="Wegmann U."/>
            <person name="Louis P."/>
            <person name="Goesmann A."/>
            <person name="Henrissat B."/>
            <person name="Duncan S.H."/>
            <person name="Flint H.J."/>
        </authorList>
    </citation>
    <scope>NUCLEOTIDE SEQUENCE</scope>
    <source>
        <strain evidence="13">CGMCC 1.12707</strain>
    </source>
</reference>
<dbReference type="STRING" id="1434701.SAMN05443634_10174"/>
<dbReference type="Gene3D" id="2.170.130.10">
    <property type="entry name" value="TonB-dependent receptor, plug domain"/>
    <property type="match status" value="1"/>
</dbReference>
<evidence type="ECO:0000313" key="13">
    <source>
        <dbReference type="EMBL" id="GGF07647.1"/>
    </source>
</evidence>
<dbReference type="InterPro" id="IPR037066">
    <property type="entry name" value="Plug_dom_sf"/>
</dbReference>
<reference evidence="14" key="2">
    <citation type="submission" date="2016-11" db="EMBL/GenBank/DDBJ databases">
        <authorList>
            <person name="Jaros S."/>
            <person name="Januszkiewicz K."/>
            <person name="Wedrychowicz H."/>
        </authorList>
    </citation>
    <scope>NUCLEOTIDE SEQUENCE [LARGE SCALE GENOMIC DNA]</scope>
    <source>
        <strain evidence="14">DSM 27989</strain>
    </source>
</reference>
<protein>
    <submittedName>
        <fullName evidence="13">Collagen-binding protein</fullName>
    </submittedName>
    <submittedName>
        <fullName evidence="14">Iron complex outermembrane recepter protein</fullName>
    </submittedName>
</protein>
<feature type="domain" description="TonB-dependent receptor plug" evidence="12">
    <location>
        <begin position="125"/>
        <end position="247"/>
    </location>
</feature>
<dbReference type="EMBL" id="FRBH01000001">
    <property type="protein sequence ID" value="SHK46722.1"/>
    <property type="molecule type" value="Genomic_DNA"/>
</dbReference>
<evidence type="ECO:0000256" key="2">
    <source>
        <dbReference type="ARBA" id="ARBA00022448"/>
    </source>
</evidence>
<dbReference type="SUPFAM" id="SSF56935">
    <property type="entry name" value="Porins"/>
    <property type="match status" value="1"/>
</dbReference>
<keyword evidence="5 9" id="KW-0798">TonB box</keyword>
<evidence type="ECO:0000313" key="16">
    <source>
        <dbReference type="Proteomes" id="UP000650994"/>
    </source>
</evidence>
<keyword evidence="16" id="KW-1185">Reference proteome</keyword>
<feature type="chain" id="PRO_5012296899" evidence="10">
    <location>
        <begin position="26"/>
        <end position="933"/>
    </location>
</feature>
<keyword evidence="10" id="KW-0732">Signal</keyword>
<comment type="similarity">
    <text evidence="8 9">Belongs to the TonB-dependent receptor family.</text>
</comment>
<dbReference type="Gene3D" id="2.40.170.20">
    <property type="entry name" value="TonB-dependent receptor, beta-barrel domain"/>
    <property type="match status" value="1"/>
</dbReference>
<dbReference type="SUPFAM" id="SSF49464">
    <property type="entry name" value="Carboxypeptidase regulatory domain-like"/>
    <property type="match status" value="1"/>
</dbReference>
<evidence type="ECO:0000256" key="1">
    <source>
        <dbReference type="ARBA" id="ARBA00004571"/>
    </source>
</evidence>
<dbReference type="RefSeq" id="WP_072928787.1">
    <property type="nucleotide sequence ID" value="NZ_BMFL01000019.1"/>
</dbReference>
<evidence type="ECO:0000256" key="9">
    <source>
        <dbReference type="RuleBase" id="RU003357"/>
    </source>
</evidence>
<dbReference type="GO" id="GO:0009279">
    <property type="term" value="C:cell outer membrane"/>
    <property type="evidence" value="ECO:0007669"/>
    <property type="project" value="UniProtKB-SubCell"/>
</dbReference>
<dbReference type="InterPro" id="IPR000531">
    <property type="entry name" value="Beta-barrel_TonB"/>
</dbReference>
<dbReference type="InterPro" id="IPR036942">
    <property type="entry name" value="Beta-barrel_TonB_sf"/>
</dbReference>
<dbReference type="PANTHER" id="PTHR47234">
    <property type="match status" value="1"/>
</dbReference>
<evidence type="ECO:0000256" key="6">
    <source>
        <dbReference type="ARBA" id="ARBA00023136"/>
    </source>
</evidence>
<evidence type="ECO:0000256" key="4">
    <source>
        <dbReference type="ARBA" id="ARBA00022692"/>
    </source>
</evidence>
<dbReference type="AlphaFoldDB" id="A0A1M6SPQ9"/>
<evidence type="ECO:0000256" key="8">
    <source>
        <dbReference type="PROSITE-ProRule" id="PRU01360"/>
    </source>
</evidence>
<organism evidence="14 15">
    <name type="scientific">Chishuiella changwenlii</name>
    <dbReference type="NCBI Taxonomy" id="1434701"/>
    <lineage>
        <taxon>Bacteria</taxon>
        <taxon>Pseudomonadati</taxon>
        <taxon>Bacteroidota</taxon>
        <taxon>Flavobacteriia</taxon>
        <taxon>Flavobacteriales</taxon>
        <taxon>Weeksellaceae</taxon>
        <taxon>Chishuiella</taxon>
    </lineage>
</organism>
<evidence type="ECO:0000256" key="10">
    <source>
        <dbReference type="SAM" id="SignalP"/>
    </source>
</evidence>
<keyword evidence="13" id="KW-0176">Collagen</keyword>
<evidence type="ECO:0000313" key="14">
    <source>
        <dbReference type="EMBL" id="SHK46722.1"/>
    </source>
</evidence>
<dbReference type="InterPro" id="IPR008969">
    <property type="entry name" value="CarboxyPept-like_regulatory"/>
</dbReference>
<reference evidence="16" key="4">
    <citation type="journal article" date="2019" name="Int. J. Syst. Evol. Microbiol.">
        <title>The Global Catalogue of Microorganisms (GCM) 10K type strain sequencing project: providing services to taxonomists for standard genome sequencing and annotation.</title>
        <authorList>
            <consortium name="The Broad Institute Genomics Platform"/>
            <consortium name="The Broad Institute Genome Sequencing Center for Infectious Disease"/>
            <person name="Wu L."/>
            <person name="Ma J."/>
        </authorList>
    </citation>
    <scope>NUCLEOTIDE SEQUENCE [LARGE SCALE GENOMIC DNA]</scope>
    <source>
        <strain evidence="16">CGMCC 1.12707</strain>
    </source>
</reference>
<keyword evidence="3 8" id="KW-1134">Transmembrane beta strand</keyword>
<feature type="signal peptide" evidence="10">
    <location>
        <begin position="1"/>
        <end position="25"/>
    </location>
</feature>
<dbReference type="CDD" id="cd01347">
    <property type="entry name" value="ligand_gated_channel"/>
    <property type="match status" value="1"/>
</dbReference>
<proteinExistence type="inferred from homology"/>
<dbReference type="InterPro" id="IPR039426">
    <property type="entry name" value="TonB-dep_rcpt-like"/>
</dbReference>
<dbReference type="Pfam" id="PF07715">
    <property type="entry name" value="Plug"/>
    <property type="match status" value="1"/>
</dbReference>
<keyword evidence="6 8" id="KW-0472">Membrane</keyword>
<evidence type="ECO:0000313" key="15">
    <source>
        <dbReference type="Proteomes" id="UP000184120"/>
    </source>
</evidence>
<dbReference type="Proteomes" id="UP000650994">
    <property type="component" value="Unassembled WGS sequence"/>
</dbReference>
<dbReference type="PROSITE" id="PS52016">
    <property type="entry name" value="TONB_DEPENDENT_REC_3"/>
    <property type="match status" value="1"/>
</dbReference>
<dbReference type="Proteomes" id="UP000184120">
    <property type="component" value="Unassembled WGS sequence"/>
</dbReference>
<keyword evidence="4 8" id="KW-0812">Transmembrane</keyword>
<sequence length="933" mass="101504">MIREKYSLKKLFLVTSLFGGTVLFAQTKVTGIVQNDNGPVVNATVNVKGTNITTSTDANGLYELIVEPGKYSIVVTAVGESATEQSIDVMDENEFPLDFLLQSINEQTDLSEVVLIGSRSVGRTQLDSSTPVDVIDIKEVTKDVGQVSLNQILNYVAPSFSSNTQVISDGTDHVDPASLRGLGPDQVLVLINGKRRHTTSLININGAFGKGSVGTDLNAIPTSAIKRIEILRDGAAAQYGSDAIAGVINIVLDDSTDKLRATISYGGNLSRNAEDNFDGETFQANVNYGVKVGEKGGYVNLAGSYDKRQPFNRQKEFTGTIFSDYNRPDLYPNPTGVDITEAELARRGETRGDYVSRIGQSKNEGGAIFINSLFPVSDKTEIYAFGGLNYRLGESTAFRRQPSQLHQTVASIFPNGYLPLIETNNYDRSLSAGIRSEINNWKVDFSNTYGNNTIDFGVKNTVNASMLDSSPTSFEAGGYRFTQNTTNLDFTRFFDDALAGINVAFGAEFRYEKYQIVAGEESSYANYGKVRQIGVDGNGNPIYVQDFNGNVNTLFAANGTPFAGGAQAFPGFLPANEVNASRHSVAAYLDTEFNFTKEWLVAAAVRYEDYSDFGSTLNGKLSTRYKLGNYVLRAAASTGFRAPSLHQLYFSATSSLFQEGVISNSGTFTNDSRVAKLLGIPQLNEEKSKSVSAGVTANWGKFKLSVDGYFIRIDDRIVYTGAFTGSNAAGASDQDKEIYQLLQQANATSARLFANAIDTETRGLDVVLTYQDRFGRGKLRGDLSATFSKTNVVGDVHASDLLKGKESTYFDRSSRIYLESAVPRTKVNLSLNYSLDKWNVYLRNVYFGEVDGATNTIADSQVFSAKVVTDLSLGYAFTKNVSLTVGANNLFDIYPDKTNVGGLRGAGYFLYSRTGQQFGTGGRFAFARLSLNL</sequence>
<evidence type="ECO:0000256" key="3">
    <source>
        <dbReference type="ARBA" id="ARBA00022452"/>
    </source>
</evidence>
<dbReference type="InterPro" id="IPR012910">
    <property type="entry name" value="Plug_dom"/>
</dbReference>
<keyword evidence="2 8" id="KW-0813">Transport</keyword>
<dbReference type="Pfam" id="PF00593">
    <property type="entry name" value="TonB_dep_Rec_b-barrel"/>
    <property type="match status" value="1"/>
</dbReference>
<evidence type="ECO:0000256" key="5">
    <source>
        <dbReference type="ARBA" id="ARBA00023077"/>
    </source>
</evidence>
<comment type="subcellular location">
    <subcellularLocation>
        <location evidence="1 8">Cell outer membrane</location>
        <topology evidence="1 8">Multi-pass membrane protein</topology>
    </subcellularLocation>
</comment>
<dbReference type="PANTHER" id="PTHR47234:SF3">
    <property type="entry name" value="SECRETIN_TONB SHORT N-TERMINAL DOMAIN-CONTAINING PROTEIN"/>
    <property type="match status" value="1"/>
</dbReference>
<name>A0A1M6SPQ9_9FLAO</name>
<feature type="domain" description="TonB-dependent receptor-like beta-barrel" evidence="11">
    <location>
        <begin position="440"/>
        <end position="890"/>
    </location>
</feature>